<protein>
    <recommendedName>
        <fullName evidence="7">MHC class I-like antigen recognition-like domain-containing protein</fullName>
    </recommendedName>
</protein>
<accession>A0A8B9XSN6</accession>
<evidence type="ECO:0000256" key="2">
    <source>
        <dbReference type="ARBA" id="ARBA00022729"/>
    </source>
</evidence>
<dbReference type="Gene3D" id="3.30.500.10">
    <property type="entry name" value="MHC class I-like antigen recognition-like"/>
    <property type="match status" value="1"/>
</dbReference>
<dbReference type="InterPro" id="IPR037055">
    <property type="entry name" value="MHC_I-like_Ag-recog_sf"/>
</dbReference>
<sequence>MLHSCKMEIQMAKGEMGGPRRFLASWTCSSLSGSAGRAAMLTLSFDFTVDPQSRPGHPWCEIQSQVDGKVFLSYDCGHAKIIIPSVLGEEVKTIKAWETQIETLRDIRDWIKDQMHDFTLEKHMPRDPLTLQARMTCRCEDDRHVSGSWQFGLNGLMSLHFDSENGHWRVDHPGGRWMKEKWENDRAVTNFLKKVSMGDCRGWLQDFMVRWKEILKTTASPTTVPPTVQPTATAIKSKAWILPCSSPVSSQLSSWAESFPGRGPEGRIQREGRGTGPGVRMGKVNPSQPLPLTEPPHPGNEPGE</sequence>
<evidence type="ECO:0000256" key="3">
    <source>
        <dbReference type="ARBA" id="ARBA00023136"/>
    </source>
</evidence>
<proteinExistence type="predicted"/>
<dbReference type="GeneTree" id="ENSGT01120000271825"/>
<dbReference type="InterPro" id="IPR011162">
    <property type="entry name" value="MHC_I/II-like_Ag-recog"/>
</dbReference>
<comment type="subcellular location">
    <subcellularLocation>
        <location evidence="1">Membrane</location>
    </subcellularLocation>
</comment>
<feature type="compositionally biased region" description="Basic and acidic residues" evidence="6">
    <location>
        <begin position="264"/>
        <end position="273"/>
    </location>
</feature>
<evidence type="ECO:0000313" key="9">
    <source>
        <dbReference type="Proteomes" id="UP000694520"/>
    </source>
</evidence>
<dbReference type="GO" id="GO:0005615">
    <property type="term" value="C:extracellular space"/>
    <property type="evidence" value="ECO:0007669"/>
    <property type="project" value="TreeGrafter"/>
</dbReference>
<dbReference type="InterPro" id="IPR050208">
    <property type="entry name" value="MHC_class-I_related"/>
</dbReference>
<dbReference type="Proteomes" id="UP000694520">
    <property type="component" value="Chromosome 10"/>
</dbReference>
<reference evidence="8" key="2">
    <citation type="submission" date="2025-08" db="UniProtKB">
        <authorList>
            <consortium name="Ensembl"/>
        </authorList>
    </citation>
    <scope>IDENTIFICATION</scope>
</reference>
<dbReference type="GO" id="GO:0006955">
    <property type="term" value="P:immune response"/>
    <property type="evidence" value="ECO:0007669"/>
    <property type="project" value="TreeGrafter"/>
</dbReference>
<evidence type="ECO:0000256" key="1">
    <source>
        <dbReference type="ARBA" id="ARBA00004370"/>
    </source>
</evidence>
<evidence type="ECO:0000313" key="8">
    <source>
        <dbReference type="Ensembl" id="ENSBGRP00000025358.1"/>
    </source>
</evidence>
<feature type="domain" description="MHC class I-like antigen recognition-like" evidence="7">
    <location>
        <begin position="54"/>
        <end position="215"/>
    </location>
</feature>
<keyword evidence="2" id="KW-0732">Signal</keyword>
<dbReference type="AlphaFoldDB" id="A0A8B9XSN6"/>
<reference evidence="8" key="1">
    <citation type="submission" date="2019-05" db="EMBL/GenBank/DDBJ databases">
        <authorList>
            <person name="Zhang S."/>
            <person name="Liu J."/>
        </authorList>
    </citation>
    <scope>NUCLEOTIDE SEQUENCE [LARGE SCALE GENOMIC DNA]</scope>
</reference>
<keyword evidence="4" id="KW-1015">Disulfide bond</keyword>
<evidence type="ECO:0000256" key="6">
    <source>
        <dbReference type="SAM" id="MobiDB-lite"/>
    </source>
</evidence>
<dbReference type="FunFam" id="3.30.500.10:FF:000004">
    <property type="entry name" value="Retinoic acid early-inducible protein 1-beta"/>
    <property type="match status" value="1"/>
</dbReference>
<keyword evidence="5" id="KW-0325">Glycoprotein</keyword>
<reference evidence="8" key="3">
    <citation type="submission" date="2025-09" db="UniProtKB">
        <authorList>
            <consortium name="Ensembl"/>
        </authorList>
    </citation>
    <scope>IDENTIFICATION</scope>
</reference>
<dbReference type="GO" id="GO:0001916">
    <property type="term" value="P:positive regulation of T cell mediated cytotoxicity"/>
    <property type="evidence" value="ECO:0007669"/>
    <property type="project" value="TreeGrafter"/>
</dbReference>
<keyword evidence="9" id="KW-1185">Reference proteome</keyword>
<organism evidence="8 9">
    <name type="scientific">Bos mutus grunniens</name>
    <name type="common">Wild yak</name>
    <name type="synonym">Bos grunniens</name>
    <dbReference type="NCBI Taxonomy" id="30521"/>
    <lineage>
        <taxon>Eukaryota</taxon>
        <taxon>Metazoa</taxon>
        <taxon>Chordata</taxon>
        <taxon>Craniata</taxon>
        <taxon>Vertebrata</taxon>
        <taxon>Euteleostomi</taxon>
        <taxon>Mammalia</taxon>
        <taxon>Eutheria</taxon>
        <taxon>Laurasiatheria</taxon>
        <taxon>Artiodactyla</taxon>
        <taxon>Ruminantia</taxon>
        <taxon>Pecora</taxon>
        <taxon>Bovidae</taxon>
        <taxon>Bovinae</taxon>
        <taxon>Bos</taxon>
    </lineage>
</organism>
<dbReference type="PANTHER" id="PTHR16675:SF1">
    <property type="entry name" value="UL16 BINDING PROTEIN 21"/>
    <property type="match status" value="1"/>
</dbReference>
<dbReference type="Ensembl" id="ENSBGRT00000029265.1">
    <property type="protein sequence ID" value="ENSBGRP00000025358.1"/>
    <property type="gene ID" value="ENSBGRG00000015947.1"/>
</dbReference>
<dbReference type="GO" id="GO:0002476">
    <property type="term" value="P:antigen processing and presentation of endogenous peptide antigen via MHC class Ib"/>
    <property type="evidence" value="ECO:0007669"/>
    <property type="project" value="TreeGrafter"/>
</dbReference>
<evidence type="ECO:0000259" key="7">
    <source>
        <dbReference type="Pfam" id="PF00129"/>
    </source>
</evidence>
<dbReference type="GO" id="GO:0009897">
    <property type="term" value="C:external side of plasma membrane"/>
    <property type="evidence" value="ECO:0007669"/>
    <property type="project" value="TreeGrafter"/>
</dbReference>
<evidence type="ECO:0000256" key="5">
    <source>
        <dbReference type="ARBA" id="ARBA00023180"/>
    </source>
</evidence>
<keyword evidence="3" id="KW-0472">Membrane</keyword>
<dbReference type="SUPFAM" id="SSF54452">
    <property type="entry name" value="MHC antigen-recognition domain"/>
    <property type="match status" value="1"/>
</dbReference>
<feature type="region of interest" description="Disordered" evidence="6">
    <location>
        <begin position="252"/>
        <end position="304"/>
    </location>
</feature>
<name>A0A8B9XSN6_BOSMU</name>
<dbReference type="PANTHER" id="PTHR16675">
    <property type="entry name" value="MHC CLASS I-RELATED"/>
    <property type="match status" value="1"/>
</dbReference>
<dbReference type="InterPro" id="IPR011161">
    <property type="entry name" value="MHC_I-like_Ag-recog"/>
</dbReference>
<feature type="compositionally biased region" description="Pro residues" evidence="6">
    <location>
        <begin position="288"/>
        <end position="304"/>
    </location>
</feature>
<dbReference type="Pfam" id="PF00129">
    <property type="entry name" value="MHC_I"/>
    <property type="match status" value="1"/>
</dbReference>
<evidence type="ECO:0000256" key="4">
    <source>
        <dbReference type="ARBA" id="ARBA00023157"/>
    </source>
</evidence>
<dbReference type="GO" id="GO:0002486">
    <property type="term" value="P:antigen processing and presentation of endogenous peptide antigen via MHC class I via ER pathway, TAP-independent"/>
    <property type="evidence" value="ECO:0007669"/>
    <property type="project" value="TreeGrafter"/>
</dbReference>